<name>A0A834H005_RHOSS</name>
<dbReference type="SUPFAM" id="SSF48239">
    <property type="entry name" value="Terpenoid cyclases/Protein prenyltransferases"/>
    <property type="match status" value="1"/>
</dbReference>
<evidence type="ECO:0000313" key="1">
    <source>
        <dbReference type="EMBL" id="KAF7144286.1"/>
    </source>
</evidence>
<evidence type="ECO:0000313" key="2">
    <source>
        <dbReference type="Proteomes" id="UP000626092"/>
    </source>
</evidence>
<protein>
    <submittedName>
        <fullName evidence="1">Uncharacterized protein</fullName>
    </submittedName>
</protein>
<organism evidence="1 2">
    <name type="scientific">Rhododendron simsii</name>
    <name type="common">Sims's rhododendron</name>
    <dbReference type="NCBI Taxonomy" id="118357"/>
    <lineage>
        <taxon>Eukaryota</taxon>
        <taxon>Viridiplantae</taxon>
        <taxon>Streptophyta</taxon>
        <taxon>Embryophyta</taxon>
        <taxon>Tracheophyta</taxon>
        <taxon>Spermatophyta</taxon>
        <taxon>Magnoliopsida</taxon>
        <taxon>eudicotyledons</taxon>
        <taxon>Gunneridae</taxon>
        <taxon>Pentapetalae</taxon>
        <taxon>asterids</taxon>
        <taxon>Ericales</taxon>
        <taxon>Ericaceae</taxon>
        <taxon>Ericoideae</taxon>
        <taxon>Rhodoreae</taxon>
        <taxon>Rhododendron</taxon>
    </lineage>
</organism>
<dbReference type="EMBL" id="WJXA01000005">
    <property type="protein sequence ID" value="KAF7144286.1"/>
    <property type="molecule type" value="Genomic_DNA"/>
</dbReference>
<dbReference type="OrthoDB" id="1936865at2759"/>
<dbReference type="InterPro" id="IPR036965">
    <property type="entry name" value="Terpene_synth_N_sf"/>
</dbReference>
<dbReference type="InterPro" id="IPR008930">
    <property type="entry name" value="Terpenoid_cyclase/PrenylTrfase"/>
</dbReference>
<dbReference type="AlphaFoldDB" id="A0A834H005"/>
<comment type="caution">
    <text evidence="1">The sequence shown here is derived from an EMBL/GenBank/DDBJ whole genome shotgun (WGS) entry which is preliminary data.</text>
</comment>
<reference evidence="1" key="1">
    <citation type="submission" date="2019-11" db="EMBL/GenBank/DDBJ databases">
        <authorList>
            <person name="Liu Y."/>
            <person name="Hou J."/>
            <person name="Li T.-Q."/>
            <person name="Guan C.-H."/>
            <person name="Wu X."/>
            <person name="Wu H.-Z."/>
            <person name="Ling F."/>
            <person name="Zhang R."/>
            <person name="Shi X.-G."/>
            <person name="Ren J.-P."/>
            <person name="Chen E.-F."/>
            <person name="Sun J.-M."/>
        </authorList>
    </citation>
    <scope>NUCLEOTIDE SEQUENCE</scope>
    <source>
        <strain evidence="1">Adult_tree_wgs_1</strain>
        <tissue evidence="1">Leaves</tissue>
    </source>
</reference>
<dbReference type="Proteomes" id="UP000626092">
    <property type="component" value="Unassembled WGS sequence"/>
</dbReference>
<sequence length="90" mass="10429">MAKFGTCTIRRICVSLKTSDEKIVRRSANYQPPMWDYDYVQSLDNKYVHEKGNKDILHATSLKFRLLRQHGYNIPQGTSNGALKQLTKKI</sequence>
<proteinExistence type="predicted"/>
<gene>
    <name evidence="1" type="ORF">RHSIM_Rhsim05G0138200</name>
</gene>
<dbReference type="Gene3D" id="1.50.10.130">
    <property type="entry name" value="Terpene synthase, N-terminal domain"/>
    <property type="match status" value="1"/>
</dbReference>
<keyword evidence="2" id="KW-1185">Reference proteome</keyword>
<accession>A0A834H005</accession>
<dbReference type="GO" id="GO:0010333">
    <property type="term" value="F:terpene synthase activity"/>
    <property type="evidence" value="ECO:0007669"/>
    <property type="project" value="InterPro"/>
</dbReference>